<dbReference type="AlphaFoldDB" id="A0A0A8YKE5"/>
<name>A0A0A8YKE5_ARUDO</name>
<evidence type="ECO:0000313" key="1">
    <source>
        <dbReference type="EMBL" id="JAD23057.1"/>
    </source>
</evidence>
<organism evidence="1">
    <name type="scientific">Arundo donax</name>
    <name type="common">Giant reed</name>
    <name type="synonym">Donax arundinaceus</name>
    <dbReference type="NCBI Taxonomy" id="35708"/>
    <lineage>
        <taxon>Eukaryota</taxon>
        <taxon>Viridiplantae</taxon>
        <taxon>Streptophyta</taxon>
        <taxon>Embryophyta</taxon>
        <taxon>Tracheophyta</taxon>
        <taxon>Spermatophyta</taxon>
        <taxon>Magnoliopsida</taxon>
        <taxon>Liliopsida</taxon>
        <taxon>Poales</taxon>
        <taxon>Poaceae</taxon>
        <taxon>PACMAD clade</taxon>
        <taxon>Arundinoideae</taxon>
        <taxon>Arundineae</taxon>
        <taxon>Arundo</taxon>
    </lineage>
</organism>
<sequence length="54" mass="6169">MVSRTRDSVRSTLGCGTQHRPVPCDYVHNHFHKPIFSMSVTERSPPNKLLSHSH</sequence>
<reference evidence="1" key="2">
    <citation type="journal article" date="2015" name="Data Brief">
        <title>Shoot transcriptome of the giant reed, Arundo donax.</title>
        <authorList>
            <person name="Barrero R.A."/>
            <person name="Guerrero F.D."/>
            <person name="Moolhuijzen P."/>
            <person name="Goolsby J.A."/>
            <person name="Tidwell J."/>
            <person name="Bellgard S.E."/>
            <person name="Bellgard M.I."/>
        </authorList>
    </citation>
    <scope>NUCLEOTIDE SEQUENCE</scope>
    <source>
        <tissue evidence="1">Shoot tissue taken approximately 20 cm above the soil surface</tissue>
    </source>
</reference>
<proteinExistence type="predicted"/>
<reference evidence="1" key="1">
    <citation type="submission" date="2014-09" db="EMBL/GenBank/DDBJ databases">
        <authorList>
            <person name="Magalhaes I.L.F."/>
            <person name="Oliveira U."/>
            <person name="Santos F.R."/>
            <person name="Vidigal T.H.D.A."/>
            <person name="Brescovit A.D."/>
            <person name="Santos A.J."/>
        </authorList>
    </citation>
    <scope>NUCLEOTIDE SEQUENCE</scope>
    <source>
        <tissue evidence="1">Shoot tissue taken approximately 20 cm above the soil surface</tissue>
    </source>
</reference>
<protein>
    <submittedName>
        <fullName evidence="1">Uncharacterized protein</fullName>
    </submittedName>
</protein>
<dbReference type="EMBL" id="GBRH01274838">
    <property type="protein sequence ID" value="JAD23057.1"/>
    <property type="molecule type" value="Transcribed_RNA"/>
</dbReference>
<accession>A0A0A8YKE5</accession>